<evidence type="ECO:0000259" key="8">
    <source>
        <dbReference type="PROSITE" id="PS50835"/>
    </source>
</evidence>
<dbReference type="GO" id="GO:0042101">
    <property type="term" value="C:T cell receptor complex"/>
    <property type="evidence" value="ECO:0007669"/>
    <property type="project" value="UniProtKB-KW"/>
</dbReference>
<organism evidence="9 10">
    <name type="scientific">Mus spicilegus</name>
    <name type="common">Mound-building mouse</name>
    <dbReference type="NCBI Taxonomy" id="10103"/>
    <lineage>
        <taxon>Eukaryota</taxon>
        <taxon>Metazoa</taxon>
        <taxon>Chordata</taxon>
        <taxon>Craniata</taxon>
        <taxon>Vertebrata</taxon>
        <taxon>Euteleostomi</taxon>
        <taxon>Mammalia</taxon>
        <taxon>Eutheria</taxon>
        <taxon>Euarchontoglires</taxon>
        <taxon>Glires</taxon>
        <taxon>Rodentia</taxon>
        <taxon>Myomorpha</taxon>
        <taxon>Muroidea</taxon>
        <taxon>Muridae</taxon>
        <taxon>Murinae</taxon>
        <taxon>Mus</taxon>
        <taxon>Mus</taxon>
    </lineage>
</organism>
<dbReference type="PROSITE" id="PS50835">
    <property type="entry name" value="IG_LIKE"/>
    <property type="match status" value="1"/>
</dbReference>
<dbReference type="Pfam" id="PF07686">
    <property type="entry name" value="V-set"/>
    <property type="match status" value="1"/>
</dbReference>
<reference evidence="9" key="1">
    <citation type="submission" date="2025-08" db="UniProtKB">
        <authorList>
            <consortium name="Ensembl"/>
        </authorList>
    </citation>
    <scope>IDENTIFICATION</scope>
</reference>
<name>A0A8C6GM61_MUSSI</name>
<sequence>MHSLLGLLMVSLWLKLTSEFGFSNPWALSVHEGESVTVNCSYKTSIIALQWYRQKSGEGPAQLILIRSNEREKHSGGLRATLDTSSQSSSLSITAAQCEDTAMYFCATDAQPHVQL</sequence>
<evidence type="ECO:0000313" key="10">
    <source>
        <dbReference type="Proteomes" id="UP000694415"/>
    </source>
</evidence>
<feature type="chain" id="PRO_5034179652" description="Ig-like domain-containing protein" evidence="7">
    <location>
        <begin position="20"/>
        <end position="116"/>
    </location>
</feature>
<dbReference type="AlphaFoldDB" id="A0A8C6GM61"/>
<feature type="signal peptide" evidence="7">
    <location>
        <begin position="1"/>
        <end position="19"/>
    </location>
</feature>
<evidence type="ECO:0000256" key="5">
    <source>
        <dbReference type="ARBA" id="ARBA00023319"/>
    </source>
</evidence>
<evidence type="ECO:0000256" key="6">
    <source>
        <dbReference type="ARBA" id="ARBA00043266"/>
    </source>
</evidence>
<dbReference type="Gene3D" id="2.60.40.10">
    <property type="entry name" value="Immunoglobulins"/>
    <property type="match status" value="1"/>
</dbReference>
<keyword evidence="6" id="KW-1279">T cell receptor</keyword>
<keyword evidence="3" id="KW-1064">Adaptive immunity</keyword>
<keyword evidence="4" id="KW-0675">Receptor</keyword>
<dbReference type="GO" id="GO:0002250">
    <property type="term" value="P:adaptive immune response"/>
    <property type="evidence" value="ECO:0007669"/>
    <property type="project" value="UniProtKB-KW"/>
</dbReference>
<dbReference type="PANTHER" id="PTHR19343:SF9">
    <property type="entry name" value="IG-LIKE DOMAIN-CONTAINING PROTEIN"/>
    <property type="match status" value="1"/>
</dbReference>
<dbReference type="InterPro" id="IPR036179">
    <property type="entry name" value="Ig-like_dom_sf"/>
</dbReference>
<dbReference type="InterPro" id="IPR007110">
    <property type="entry name" value="Ig-like_dom"/>
</dbReference>
<protein>
    <recommendedName>
        <fullName evidence="8">Ig-like domain-containing protein</fullName>
    </recommendedName>
</protein>
<evidence type="ECO:0000256" key="3">
    <source>
        <dbReference type="ARBA" id="ARBA00023130"/>
    </source>
</evidence>
<evidence type="ECO:0000256" key="2">
    <source>
        <dbReference type="ARBA" id="ARBA00022859"/>
    </source>
</evidence>
<reference evidence="9" key="2">
    <citation type="submission" date="2025-09" db="UniProtKB">
        <authorList>
            <consortium name="Ensembl"/>
        </authorList>
    </citation>
    <scope>IDENTIFICATION</scope>
</reference>
<keyword evidence="5" id="KW-0393">Immunoglobulin domain</keyword>
<keyword evidence="1 7" id="KW-0732">Signal</keyword>
<dbReference type="InterPro" id="IPR013106">
    <property type="entry name" value="Ig_V-set"/>
</dbReference>
<dbReference type="InterPro" id="IPR051006">
    <property type="entry name" value="TCR_variable_domain"/>
</dbReference>
<dbReference type="Proteomes" id="UP000694415">
    <property type="component" value="Unplaced"/>
</dbReference>
<dbReference type="SUPFAM" id="SSF48726">
    <property type="entry name" value="Immunoglobulin"/>
    <property type="match status" value="1"/>
</dbReference>
<evidence type="ECO:0000256" key="7">
    <source>
        <dbReference type="SAM" id="SignalP"/>
    </source>
</evidence>
<dbReference type="SMART" id="SM00406">
    <property type="entry name" value="IGv"/>
    <property type="match status" value="1"/>
</dbReference>
<evidence type="ECO:0000256" key="4">
    <source>
        <dbReference type="ARBA" id="ARBA00023170"/>
    </source>
</evidence>
<dbReference type="InterPro" id="IPR013783">
    <property type="entry name" value="Ig-like_fold"/>
</dbReference>
<feature type="domain" description="Ig-like" evidence="8">
    <location>
        <begin position="32"/>
        <end position="116"/>
    </location>
</feature>
<dbReference type="PANTHER" id="PTHR19343">
    <property type="entry name" value="T CELL RECEPTOR ALPHA VARIABLE 1-2"/>
    <property type="match status" value="1"/>
</dbReference>
<keyword evidence="2" id="KW-0391">Immunity</keyword>
<dbReference type="GeneTree" id="ENSGT00940000163398"/>
<dbReference type="Ensembl" id="ENSMSIT00000010449.1">
    <property type="protein sequence ID" value="ENSMSIP00000008228.1"/>
    <property type="gene ID" value="ENSMSIG00000007296.1"/>
</dbReference>
<evidence type="ECO:0000256" key="1">
    <source>
        <dbReference type="ARBA" id="ARBA00022729"/>
    </source>
</evidence>
<evidence type="ECO:0000313" key="9">
    <source>
        <dbReference type="Ensembl" id="ENSMSIP00000008228.1"/>
    </source>
</evidence>
<proteinExistence type="predicted"/>
<accession>A0A8C6GM61</accession>
<dbReference type="GO" id="GO:0042605">
    <property type="term" value="F:peptide antigen binding"/>
    <property type="evidence" value="ECO:0007669"/>
    <property type="project" value="TreeGrafter"/>
</dbReference>
<keyword evidence="10" id="KW-1185">Reference proteome</keyword>